<name>A0AAN9J1A6_CROPI</name>
<protein>
    <submittedName>
        <fullName evidence="1">Uncharacterized protein</fullName>
    </submittedName>
</protein>
<evidence type="ECO:0000313" key="1">
    <source>
        <dbReference type="EMBL" id="KAK7289861.1"/>
    </source>
</evidence>
<accession>A0AAN9J1A6</accession>
<dbReference type="InterPro" id="IPR027443">
    <property type="entry name" value="IPNS-like_sf"/>
</dbReference>
<dbReference type="Proteomes" id="UP001372338">
    <property type="component" value="Unassembled WGS sequence"/>
</dbReference>
<dbReference type="SUPFAM" id="SSF51197">
    <property type="entry name" value="Clavaminate synthase-like"/>
    <property type="match status" value="2"/>
</dbReference>
<sequence length="146" mass="17009">MSLKGNNESTTFVSPVPSIPGRLRIPNVQEMVKREAWRVPEIYIRNNIDMGNAIRMHHLSPQIPIIDLAMLRNGSKEELLKLDMACKDWGFFQKWSNERYKSVEHRVVANKTKVRSVHEVILMPSIEKMVEPNTVGDLVNRYLQRR</sequence>
<gene>
    <name evidence="1" type="ORF">RIF29_03854</name>
</gene>
<reference evidence="1 2" key="1">
    <citation type="submission" date="2024-01" db="EMBL/GenBank/DDBJ databases">
        <title>The genomes of 5 underutilized Papilionoideae crops provide insights into root nodulation and disease resistanc.</title>
        <authorList>
            <person name="Yuan L."/>
        </authorList>
    </citation>
    <scope>NUCLEOTIDE SEQUENCE [LARGE SCALE GENOMIC DNA]</scope>
    <source>
        <strain evidence="1">ZHUSHIDOU_FW_LH</strain>
        <tissue evidence="1">Leaf</tissue>
    </source>
</reference>
<keyword evidence="2" id="KW-1185">Reference proteome</keyword>
<comment type="caution">
    <text evidence="1">The sequence shown here is derived from an EMBL/GenBank/DDBJ whole genome shotgun (WGS) entry which is preliminary data.</text>
</comment>
<dbReference type="EMBL" id="JAYWIO010000001">
    <property type="protein sequence ID" value="KAK7289861.1"/>
    <property type="molecule type" value="Genomic_DNA"/>
</dbReference>
<evidence type="ECO:0000313" key="2">
    <source>
        <dbReference type="Proteomes" id="UP001372338"/>
    </source>
</evidence>
<dbReference type="Gene3D" id="2.60.120.330">
    <property type="entry name" value="B-lactam Antibiotic, Isopenicillin N Synthase, Chain"/>
    <property type="match status" value="2"/>
</dbReference>
<proteinExistence type="predicted"/>
<dbReference type="AlphaFoldDB" id="A0AAN9J1A6"/>
<organism evidence="1 2">
    <name type="scientific">Crotalaria pallida</name>
    <name type="common">Smooth rattlebox</name>
    <name type="synonym">Crotalaria striata</name>
    <dbReference type="NCBI Taxonomy" id="3830"/>
    <lineage>
        <taxon>Eukaryota</taxon>
        <taxon>Viridiplantae</taxon>
        <taxon>Streptophyta</taxon>
        <taxon>Embryophyta</taxon>
        <taxon>Tracheophyta</taxon>
        <taxon>Spermatophyta</taxon>
        <taxon>Magnoliopsida</taxon>
        <taxon>eudicotyledons</taxon>
        <taxon>Gunneridae</taxon>
        <taxon>Pentapetalae</taxon>
        <taxon>rosids</taxon>
        <taxon>fabids</taxon>
        <taxon>Fabales</taxon>
        <taxon>Fabaceae</taxon>
        <taxon>Papilionoideae</taxon>
        <taxon>50 kb inversion clade</taxon>
        <taxon>genistoids sensu lato</taxon>
        <taxon>core genistoids</taxon>
        <taxon>Crotalarieae</taxon>
        <taxon>Crotalaria</taxon>
    </lineage>
</organism>